<dbReference type="EMBL" id="CP026100">
    <property type="protein sequence ID" value="AYV47002.1"/>
    <property type="molecule type" value="Genomic_DNA"/>
</dbReference>
<name>A0A2N5CVU3_9CAUL</name>
<evidence type="ECO:0000313" key="5">
    <source>
        <dbReference type="Proteomes" id="UP000281192"/>
    </source>
</evidence>
<dbReference type="GO" id="GO:0006355">
    <property type="term" value="P:regulation of DNA-templated transcription"/>
    <property type="evidence" value="ECO:0007669"/>
    <property type="project" value="InterPro"/>
</dbReference>
<dbReference type="Proteomes" id="UP000234483">
    <property type="component" value="Unassembled WGS sequence"/>
</dbReference>
<reference evidence="2 5" key="2">
    <citation type="submission" date="2018-01" db="EMBL/GenBank/DDBJ databases">
        <title>Complete genome sequence of Caulobacter flavus RHGG3.</title>
        <authorList>
            <person name="Yang E."/>
        </authorList>
    </citation>
    <scope>NUCLEOTIDE SEQUENCE [LARGE SCALE GENOMIC DNA]</scope>
    <source>
        <strain evidence="2 5">RHGG3</strain>
    </source>
</reference>
<protein>
    <recommendedName>
        <fullName evidence="1">UbiC transcription regulator-associated domain-containing protein</fullName>
    </recommendedName>
</protein>
<dbReference type="EMBL" id="PJRQ01000015">
    <property type="protein sequence ID" value="PLR17910.1"/>
    <property type="molecule type" value="Genomic_DNA"/>
</dbReference>
<dbReference type="OrthoDB" id="7192603at2"/>
<evidence type="ECO:0000313" key="3">
    <source>
        <dbReference type="EMBL" id="PLR17910.1"/>
    </source>
</evidence>
<dbReference type="Gene3D" id="3.40.1410.10">
    <property type="entry name" value="Chorismate lyase-like"/>
    <property type="match status" value="1"/>
</dbReference>
<sequence>MTSSSNTASETAGVLHLPGLDLWDGMADPPRHEVQILDVVHRMFDFNLDRTNTEDRRVLHLRALHLLDGQPVLLERRVMQDSLVFAAMGSSQRAFADPLGAWNAMPGVAVGNAKFGFDDTRAVPCPAEEAALLQGRVGEPALVHRHEAADHGHQMFFTVEQWSVRMKQRTLEGRVYWDYLD</sequence>
<proteinExistence type="predicted"/>
<dbReference type="RefSeq" id="WP_101712641.1">
    <property type="nucleotide sequence ID" value="NZ_CP026100.1"/>
</dbReference>
<keyword evidence="5" id="KW-1185">Reference proteome</keyword>
<accession>A0A2N5CVU3</accession>
<organism evidence="3 4">
    <name type="scientific">Caulobacter flavus</name>
    <dbReference type="NCBI Taxonomy" id="1679497"/>
    <lineage>
        <taxon>Bacteria</taxon>
        <taxon>Pseudomonadati</taxon>
        <taxon>Pseudomonadota</taxon>
        <taxon>Alphaproteobacteria</taxon>
        <taxon>Caulobacterales</taxon>
        <taxon>Caulobacteraceae</taxon>
        <taxon>Caulobacter</taxon>
    </lineage>
</organism>
<dbReference type="InterPro" id="IPR011663">
    <property type="entry name" value="UTRA"/>
</dbReference>
<dbReference type="Pfam" id="PF07702">
    <property type="entry name" value="UTRA"/>
    <property type="match status" value="1"/>
</dbReference>
<dbReference type="GO" id="GO:0003677">
    <property type="term" value="F:DNA binding"/>
    <property type="evidence" value="ECO:0007669"/>
    <property type="project" value="InterPro"/>
</dbReference>
<dbReference type="Proteomes" id="UP000281192">
    <property type="component" value="Chromosome"/>
</dbReference>
<dbReference type="AlphaFoldDB" id="A0A2N5CVU3"/>
<evidence type="ECO:0000259" key="1">
    <source>
        <dbReference type="Pfam" id="PF07702"/>
    </source>
</evidence>
<dbReference type="KEGG" id="cfh:C1707_12415"/>
<evidence type="ECO:0000313" key="2">
    <source>
        <dbReference type="EMBL" id="AYV47002.1"/>
    </source>
</evidence>
<dbReference type="InterPro" id="IPR028978">
    <property type="entry name" value="Chorismate_lyase_/UTRA_dom_sf"/>
</dbReference>
<dbReference type="SUPFAM" id="SSF64288">
    <property type="entry name" value="Chorismate lyase-like"/>
    <property type="match status" value="1"/>
</dbReference>
<reference evidence="3 4" key="1">
    <citation type="submission" date="2017-12" db="EMBL/GenBank/DDBJ databases">
        <title>The genome sequence of Caulobacter flavus CGMCC1 15093.</title>
        <authorList>
            <person name="Gao J."/>
            <person name="Mao X."/>
            <person name="Sun J."/>
        </authorList>
    </citation>
    <scope>NUCLEOTIDE SEQUENCE [LARGE SCALE GENOMIC DNA]</scope>
    <source>
        <strain evidence="3 4">CGMCC1 15093</strain>
    </source>
</reference>
<feature type="domain" description="UbiC transcription regulator-associated" evidence="1">
    <location>
        <begin position="54"/>
        <end position="156"/>
    </location>
</feature>
<evidence type="ECO:0000313" key="4">
    <source>
        <dbReference type="Proteomes" id="UP000234483"/>
    </source>
</evidence>
<gene>
    <name evidence="2" type="ORF">C1707_12415</name>
    <name evidence="3" type="ORF">CFHF_08830</name>
</gene>